<dbReference type="SUPFAM" id="SSF57667">
    <property type="entry name" value="beta-beta-alpha zinc fingers"/>
    <property type="match status" value="3"/>
</dbReference>
<reference evidence="10 11" key="1">
    <citation type="journal article" date="2021" name="Cell">
        <title>Tracing the genetic footprints of vertebrate landing in non-teleost ray-finned fishes.</title>
        <authorList>
            <person name="Bi X."/>
            <person name="Wang K."/>
            <person name="Yang L."/>
            <person name="Pan H."/>
            <person name="Jiang H."/>
            <person name="Wei Q."/>
            <person name="Fang M."/>
            <person name="Yu H."/>
            <person name="Zhu C."/>
            <person name="Cai Y."/>
            <person name="He Y."/>
            <person name="Gan X."/>
            <person name="Zeng H."/>
            <person name="Yu D."/>
            <person name="Zhu Y."/>
            <person name="Jiang H."/>
            <person name="Qiu Q."/>
            <person name="Yang H."/>
            <person name="Zhang Y.E."/>
            <person name="Wang W."/>
            <person name="Zhu M."/>
            <person name="He S."/>
            <person name="Zhang G."/>
        </authorList>
    </citation>
    <scope>NUCLEOTIDE SEQUENCE [LARGE SCALE GENOMIC DNA]</scope>
    <source>
        <strain evidence="10">Bchr_013</strain>
    </source>
</reference>
<dbReference type="PROSITE" id="PS00028">
    <property type="entry name" value="ZINC_FINGER_C2H2_1"/>
    <property type="match status" value="4"/>
</dbReference>
<organism evidence="10 11">
    <name type="scientific">Polypterus senegalus</name>
    <name type="common">Senegal bichir</name>
    <dbReference type="NCBI Taxonomy" id="55291"/>
    <lineage>
        <taxon>Eukaryota</taxon>
        <taxon>Metazoa</taxon>
        <taxon>Chordata</taxon>
        <taxon>Craniata</taxon>
        <taxon>Vertebrata</taxon>
        <taxon>Euteleostomi</taxon>
        <taxon>Actinopterygii</taxon>
        <taxon>Polypteriformes</taxon>
        <taxon>Polypteridae</taxon>
        <taxon>Polypterus</taxon>
    </lineage>
</organism>
<feature type="domain" description="C2H2-type" evidence="9">
    <location>
        <begin position="468"/>
        <end position="495"/>
    </location>
</feature>
<proteinExistence type="predicted"/>
<evidence type="ECO:0000256" key="2">
    <source>
        <dbReference type="ARBA" id="ARBA00022723"/>
    </source>
</evidence>
<gene>
    <name evidence="10" type="primary">Znf510</name>
    <name evidence="10" type="ORF">GTO96_0019548</name>
</gene>
<keyword evidence="4 7" id="KW-0863">Zinc-finger</keyword>
<dbReference type="PANTHER" id="PTHR23226:SF416">
    <property type="entry name" value="FI01424P"/>
    <property type="match status" value="1"/>
</dbReference>
<accession>A0A8X7X0Y6</accession>
<evidence type="ECO:0000256" key="4">
    <source>
        <dbReference type="ARBA" id="ARBA00022771"/>
    </source>
</evidence>
<evidence type="ECO:0000256" key="7">
    <source>
        <dbReference type="PROSITE-ProRule" id="PRU00042"/>
    </source>
</evidence>
<evidence type="ECO:0000259" key="9">
    <source>
        <dbReference type="PROSITE" id="PS50157"/>
    </source>
</evidence>
<keyword evidence="5" id="KW-0862">Zinc</keyword>
<feature type="non-terminal residue" evidence="10">
    <location>
        <position position="1"/>
    </location>
</feature>
<dbReference type="PROSITE" id="PS50157">
    <property type="entry name" value="ZINC_FINGER_C2H2_2"/>
    <property type="match status" value="4"/>
</dbReference>
<dbReference type="AlphaFoldDB" id="A0A8X7X0Y6"/>
<protein>
    <submittedName>
        <fullName evidence="10">ZN510 protein</fullName>
    </submittedName>
</protein>
<feature type="region of interest" description="Disordered" evidence="8">
    <location>
        <begin position="216"/>
        <end position="251"/>
    </location>
</feature>
<dbReference type="FunFam" id="3.30.160.60:FF:002343">
    <property type="entry name" value="Zinc finger protein 33A"/>
    <property type="match status" value="1"/>
</dbReference>
<dbReference type="Pfam" id="PF00096">
    <property type="entry name" value="zf-C2H2"/>
    <property type="match status" value="3"/>
</dbReference>
<feature type="domain" description="C2H2-type" evidence="9">
    <location>
        <begin position="440"/>
        <end position="467"/>
    </location>
</feature>
<dbReference type="GO" id="GO:0005634">
    <property type="term" value="C:nucleus"/>
    <property type="evidence" value="ECO:0007669"/>
    <property type="project" value="UniProtKB-SubCell"/>
</dbReference>
<dbReference type="GO" id="GO:0000981">
    <property type="term" value="F:DNA-binding transcription factor activity, RNA polymerase II-specific"/>
    <property type="evidence" value="ECO:0007669"/>
    <property type="project" value="TreeGrafter"/>
</dbReference>
<dbReference type="GO" id="GO:0000978">
    <property type="term" value="F:RNA polymerase II cis-regulatory region sequence-specific DNA binding"/>
    <property type="evidence" value="ECO:0007669"/>
    <property type="project" value="TreeGrafter"/>
</dbReference>
<feature type="non-terminal residue" evidence="10">
    <location>
        <position position="560"/>
    </location>
</feature>
<dbReference type="EMBL" id="JAATIS010005477">
    <property type="protein sequence ID" value="KAG2459249.1"/>
    <property type="molecule type" value="Genomic_DNA"/>
</dbReference>
<feature type="domain" description="C2H2-type" evidence="9">
    <location>
        <begin position="524"/>
        <end position="551"/>
    </location>
</feature>
<evidence type="ECO:0000256" key="5">
    <source>
        <dbReference type="ARBA" id="ARBA00022833"/>
    </source>
</evidence>
<evidence type="ECO:0000256" key="6">
    <source>
        <dbReference type="ARBA" id="ARBA00023242"/>
    </source>
</evidence>
<dbReference type="PANTHER" id="PTHR23226">
    <property type="entry name" value="ZINC FINGER AND SCAN DOMAIN-CONTAINING"/>
    <property type="match status" value="1"/>
</dbReference>
<dbReference type="InterPro" id="IPR036236">
    <property type="entry name" value="Znf_C2H2_sf"/>
</dbReference>
<keyword evidence="11" id="KW-1185">Reference proteome</keyword>
<dbReference type="GO" id="GO:0008270">
    <property type="term" value="F:zinc ion binding"/>
    <property type="evidence" value="ECO:0007669"/>
    <property type="project" value="UniProtKB-KW"/>
</dbReference>
<evidence type="ECO:0000256" key="1">
    <source>
        <dbReference type="ARBA" id="ARBA00004123"/>
    </source>
</evidence>
<dbReference type="Proteomes" id="UP000886611">
    <property type="component" value="Unassembled WGS sequence"/>
</dbReference>
<dbReference type="Gene3D" id="3.30.160.60">
    <property type="entry name" value="Classic Zinc Finger"/>
    <property type="match status" value="3"/>
</dbReference>
<keyword evidence="6" id="KW-0539">Nucleus</keyword>
<evidence type="ECO:0000313" key="10">
    <source>
        <dbReference type="EMBL" id="KAG2459249.1"/>
    </source>
</evidence>
<keyword evidence="2" id="KW-0479">Metal-binding</keyword>
<dbReference type="SMART" id="SM00355">
    <property type="entry name" value="ZnF_C2H2"/>
    <property type="match status" value="4"/>
</dbReference>
<comment type="caution">
    <text evidence="10">The sequence shown here is derived from an EMBL/GenBank/DDBJ whole genome shotgun (WGS) entry which is preliminary data.</text>
</comment>
<comment type="subcellular location">
    <subcellularLocation>
        <location evidence="1">Nucleus</location>
    </subcellularLocation>
</comment>
<evidence type="ECO:0000313" key="11">
    <source>
        <dbReference type="Proteomes" id="UP000886611"/>
    </source>
</evidence>
<sequence>MSKWAKYVKKYCAEWEMEEPLREWLRAVQGDERKAACLYCRSEIRAHHTDLIKHMGTEKHRRNAARFAAQVGSAAGPDVQAAKKTSESGLRADSLALHLASFRATIDAAVCEFARAVSSSLADLQIKISVDENLSTRLESQGDTLIYSEGSREDCRRNSIPLENCLWNQHGSWMSQQTRRQDEAVERMKKSYGQSLQQWSEKEGRGVAMFSLSHSQSASLPRGVKDNSIDEEVGSPLFRPEVPQGAESEKHKPEPVNILYEDHQQYSVRIKEESDEQNSLHNTEINTPNICHVKEEVHEVYFDQASPDICKQTDQAEVSEMDIATLPLKAGGSSSQHPSENTSTSEHVKETLQVSFISGDQNNNESVLTLSSEEHSMDDFVLQLGCTEHGRKLNKRENVHKAHYNCRRNGSSGSAESSTTFAHLSGLKVHRRVNSEEKPYICLECGKTFGQHSILQAHQRIHTGEKPYTCLVCKSSFTQLDNLKRHQKIHTVEKSHSCIACGKSLGTLMNIEIHSHVHNEETLNRCTKCESSFSQMDNLIEHQRMHTDQEATGATQPGHL</sequence>
<keyword evidence="3" id="KW-0677">Repeat</keyword>
<feature type="domain" description="C2H2-type" evidence="9">
    <location>
        <begin position="496"/>
        <end position="523"/>
    </location>
</feature>
<dbReference type="InterPro" id="IPR013087">
    <property type="entry name" value="Znf_C2H2_type"/>
</dbReference>
<evidence type="ECO:0000256" key="8">
    <source>
        <dbReference type="SAM" id="MobiDB-lite"/>
    </source>
</evidence>
<name>A0A8X7X0Y6_POLSE</name>
<evidence type="ECO:0000256" key="3">
    <source>
        <dbReference type="ARBA" id="ARBA00022737"/>
    </source>
</evidence>
<dbReference type="FunFam" id="3.30.160.60:FF:000358">
    <property type="entry name" value="zinc finger protein 24"/>
    <property type="match status" value="1"/>
</dbReference>